<comment type="caution">
    <text evidence="2">The sequence shown here is derived from an EMBL/GenBank/DDBJ whole genome shotgun (WGS) entry which is preliminary data.</text>
</comment>
<name>A0A368FL04_ANCCA</name>
<dbReference type="STRING" id="29170.A0A368FL04"/>
<sequence length="705" mass="78934">MLESYGWAVLTLVIAGASANGLDEFPEDHTDIVFVNRVKWESHLRSFDRPLHAIVENETNIVPLTVSSAERHAGNGVLVDARGATCFLDELVAVVSAAVVPLYPWPAVHHLHHRSPAVNQLMAPAAPLFPFAVPTHAAVGHRENYRGRRPEFDEGEEAGVAQPVHCGCARPCCYYQNPSCCNQGKPCCPPQPPPLPCCPALPVVNCIAQVPPCLSHAAERLPEMLKVSNHDDQSFRACPSCPCRKRIMLGKRAKRHDALHCQPGASEAKTARAAAAPTKRVIAAKSVEVTQHYEDVVEAPPRAGRLYAEDRARRVKRSGCSICINGRPIIKRTKRSLDCVACTYLQPTESINNPFAPQAAPTSPAGIYPRHLREKRAGCLPHPECTFAPRRVRRNLESQYCEPCNGGYYGRKKREAEIEKCHRREKRAVGPDCEVDEFLVTRMKRQAYNPKGILDIVKVLSKTMAGEPGPGGCMKFPACVLAQTKRRKRHAERMEQYHKELASRRQAYKEQQEQHIRQKRQFFAPDAAASCVPCPAWVTVALASRKKRSTNSSDDDFVSEKPMTLSEAIADIRKKAGYKLGFDDDDEAPRRRQGSCDQTDDCLNDVEYAIFKKVYHNTRVKRETFRKRKCERCGSGFDGRRVKRNFGAPTINASEQTCLAFPQCRHRVKRNLLQDCNICTPSISKKRKKRHADTPQCYPCPRTKA</sequence>
<gene>
    <name evidence="2" type="ORF">ANCCAN_21453</name>
</gene>
<evidence type="ECO:0000313" key="2">
    <source>
        <dbReference type="EMBL" id="RCN32732.1"/>
    </source>
</evidence>
<dbReference type="OrthoDB" id="5850423at2759"/>
<dbReference type="Proteomes" id="UP000252519">
    <property type="component" value="Unassembled WGS sequence"/>
</dbReference>
<feature type="chain" id="PRO_5016960323" evidence="1">
    <location>
        <begin position="20"/>
        <end position="705"/>
    </location>
</feature>
<accession>A0A368FL04</accession>
<dbReference type="AlphaFoldDB" id="A0A368FL04"/>
<keyword evidence="3" id="KW-1185">Reference proteome</keyword>
<protein>
    <submittedName>
        <fullName evidence="2">Uncharacterized protein</fullName>
    </submittedName>
</protein>
<feature type="signal peptide" evidence="1">
    <location>
        <begin position="1"/>
        <end position="19"/>
    </location>
</feature>
<keyword evidence="1" id="KW-0732">Signal</keyword>
<reference evidence="2 3" key="1">
    <citation type="submission" date="2014-10" db="EMBL/GenBank/DDBJ databases">
        <title>Draft genome of the hookworm Ancylostoma caninum.</title>
        <authorList>
            <person name="Mitreva M."/>
        </authorList>
    </citation>
    <scope>NUCLEOTIDE SEQUENCE [LARGE SCALE GENOMIC DNA]</scope>
    <source>
        <strain evidence="2 3">Baltimore</strain>
    </source>
</reference>
<evidence type="ECO:0000313" key="3">
    <source>
        <dbReference type="Proteomes" id="UP000252519"/>
    </source>
</evidence>
<proteinExistence type="predicted"/>
<organism evidence="2 3">
    <name type="scientific">Ancylostoma caninum</name>
    <name type="common">Dog hookworm</name>
    <dbReference type="NCBI Taxonomy" id="29170"/>
    <lineage>
        <taxon>Eukaryota</taxon>
        <taxon>Metazoa</taxon>
        <taxon>Ecdysozoa</taxon>
        <taxon>Nematoda</taxon>
        <taxon>Chromadorea</taxon>
        <taxon>Rhabditida</taxon>
        <taxon>Rhabditina</taxon>
        <taxon>Rhabditomorpha</taxon>
        <taxon>Strongyloidea</taxon>
        <taxon>Ancylostomatidae</taxon>
        <taxon>Ancylostomatinae</taxon>
        <taxon>Ancylostoma</taxon>
    </lineage>
</organism>
<evidence type="ECO:0000256" key="1">
    <source>
        <dbReference type="SAM" id="SignalP"/>
    </source>
</evidence>
<dbReference type="EMBL" id="JOJR01001039">
    <property type="protein sequence ID" value="RCN32732.1"/>
    <property type="molecule type" value="Genomic_DNA"/>
</dbReference>